<dbReference type="Proteomes" id="UP000269692">
    <property type="component" value="Unassembled WGS sequence"/>
</dbReference>
<gene>
    <name evidence="2" type="ORF">D9R14_02000</name>
</gene>
<sequence>MPENRAPAFTTRDFLIATFFHIRIVLIAAMVPLLLALAAAFTAKTEYTAKSLLMVIVSREVTNANVTDSGPAVLSIEGLKQVESEVQILESADVLRATIEQIGIDRLFPSGLLSYVTSFLKSDADRMDQSIEKFRKVLRASVVSGSNVVEVSVTLPNRALAVEATDALVKNYLNYRRKVFENPTARILQIEVERFRMDLAGTDREIEALKSKVGIIDFSQDAILAANQVDTLLQRRRQVAERQVAVTAQLAEAEKQMKGLPEQVFDFTQKTDALGNDEDANVLTRLLVERDRIRAQYAPGSQLLRDIDRQIATVRNKMENRSERPYSTDRDVRNPAISYVQNMILSLRVEQDALGRQFTELEQQQKVAEQRLSALRGAETQLIELNRRRDTLSDGYREYLRRAVAANIEETAAKTRESNVRVVQEAGASVTSRNLAIPFLAAGLFGGLLFGAAAGAIASALRTTFIMPSEAERALQLPVLAEFGSMDAGSHALDTALGGLATLLLDTRVDDRPLQLIHFLAPQRGEETPAFCRRLAEEFATQRGLRTLIVDLCSPVPAPLLASGFEMKGGLAVTRTPLPQLWAAVDVEKSPLLNVRLPLVDGVRMRDELKQAFECVIVCSPVQGTFVVTDRLNQLADGNILMIGAESTRKPSALHMRDSVLENGGTLLGFVFFGRRYYLPEWIYRRT</sequence>
<dbReference type="PANTHER" id="PTHR32309:SF13">
    <property type="entry name" value="FERRIC ENTEROBACTIN TRANSPORT PROTEIN FEPE"/>
    <property type="match status" value="1"/>
</dbReference>
<protein>
    <submittedName>
        <fullName evidence="2">Lipopolysaccharide biosynthesis protein</fullName>
    </submittedName>
</protein>
<dbReference type="PANTHER" id="PTHR32309">
    <property type="entry name" value="TYROSINE-PROTEIN KINASE"/>
    <property type="match status" value="1"/>
</dbReference>
<dbReference type="InterPro" id="IPR050445">
    <property type="entry name" value="Bact_polysacc_biosynth/exp"/>
</dbReference>
<keyword evidence="1" id="KW-0472">Membrane</keyword>
<evidence type="ECO:0000313" key="2">
    <source>
        <dbReference type="EMBL" id="RLP81982.1"/>
    </source>
</evidence>
<evidence type="ECO:0000256" key="1">
    <source>
        <dbReference type="SAM" id="Phobius"/>
    </source>
</evidence>
<dbReference type="AlphaFoldDB" id="A0A3L7ARE8"/>
<accession>A0A3L7ARE8</accession>
<reference evidence="2 3" key="1">
    <citation type="submission" date="2018-10" db="EMBL/GenBank/DDBJ databases">
        <title>Xanthobacter tagetidis genome sequencing and assembly.</title>
        <authorList>
            <person name="Maclea K.S."/>
            <person name="Goen A.E."/>
            <person name="Fatima S.A."/>
        </authorList>
    </citation>
    <scope>NUCLEOTIDE SEQUENCE [LARGE SCALE GENOMIC DNA]</scope>
    <source>
        <strain evidence="2 3">ATCC 700314</strain>
    </source>
</reference>
<dbReference type="OrthoDB" id="8430685at2"/>
<dbReference type="GO" id="GO:0004713">
    <property type="term" value="F:protein tyrosine kinase activity"/>
    <property type="evidence" value="ECO:0007669"/>
    <property type="project" value="TreeGrafter"/>
</dbReference>
<feature type="transmembrane region" description="Helical" evidence="1">
    <location>
        <begin position="20"/>
        <end position="43"/>
    </location>
</feature>
<name>A0A3L7ARE8_9HYPH</name>
<keyword evidence="1" id="KW-1133">Transmembrane helix</keyword>
<keyword evidence="1" id="KW-0812">Transmembrane</keyword>
<proteinExistence type="predicted"/>
<organism evidence="2 3">
    <name type="scientific">Xanthobacter tagetidis</name>
    <dbReference type="NCBI Taxonomy" id="60216"/>
    <lineage>
        <taxon>Bacteria</taxon>
        <taxon>Pseudomonadati</taxon>
        <taxon>Pseudomonadota</taxon>
        <taxon>Alphaproteobacteria</taxon>
        <taxon>Hyphomicrobiales</taxon>
        <taxon>Xanthobacteraceae</taxon>
        <taxon>Xanthobacter</taxon>
    </lineage>
</organism>
<dbReference type="EMBL" id="RCTF01000001">
    <property type="protein sequence ID" value="RLP81982.1"/>
    <property type="molecule type" value="Genomic_DNA"/>
</dbReference>
<evidence type="ECO:0000313" key="3">
    <source>
        <dbReference type="Proteomes" id="UP000269692"/>
    </source>
</evidence>
<dbReference type="GO" id="GO:0005886">
    <property type="term" value="C:plasma membrane"/>
    <property type="evidence" value="ECO:0007669"/>
    <property type="project" value="TreeGrafter"/>
</dbReference>
<keyword evidence="3" id="KW-1185">Reference proteome</keyword>
<comment type="caution">
    <text evidence="2">The sequence shown here is derived from an EMBL/GenBank/DDBJ whole genome shotgun (WGS) entry which is preliminary data.</text>
</comment>
<feature type="transmembrane region" description="Helical" evidence="1">
    <location>
        <begin position="439"/>
        <end position="461"/>
    </location>
</feature>